<dbReference type="NCBIfam" id="TIGR01509">
    <property type="entry name" value="HAD-SF-IA-v3"/>
    <property type="match status" value="1"/>
</dbReference>
<dbReference type="EMBL" id="FWXD01000002">
    <property type="protein sequence ID" value="SMC17921.1"/>
    <property type="molecule type" value="Genomic_DNA"/>
</dbReference>
<dbReference type="RefSeq" id="WP_084088903.1">
    <property type="nucleotide sequence ID" value="NZ_FWXD01000002.1"/>
</dbReference>
<evidence type="ECO:0000313" key="2">
    <source>
        <dbReference type="Proteomes" id="UP000192761"/>
    </source>
</evidence>
<dbReference type="InterPro" id="IPR006439">
    <property type="entry name" value="HAD-SF_hydro_IA"/>
</dbReference>
<dbReference type="PANTHER" id="PTHR43611">
    <property type="entry name" value="ALPHA-D-GLUCOSE 1-PHOSPHATE PHOSPHATASE"/>
    <property type="match status" value="1"/>
</dbReference>
<accession>A0A1W1X3D9</accession>
<dbReference type="Gene3D" id="1.10.150.240">
    <property type="entry name" value="Putative phosphatase, domain 2"/>
    <property type="match status" value="1"/>
</dbReference>
<dbReference type="InterPro" id="IPR036412">
    <property type="entry name" value="HAD-like_sf"/>
</dbReference>
<dbReference type="InterPro" id="IPR023214">
    <property type="entry name" value="HAD_sf"/>
</dbReference>
<sequence length="211" mass="23911">MTQTVANPIVVFDLGGVLFDWNPDYLFRELIPDAGERAWFLSEVCNPDWNIQQDAGRSLAEATATLSARHPAYAEQIAAFYGRWPETLRGTLVEGMAIFETLEDAGIPLYALTNWSAETFPYAWERYPFMQRFKDVLVSGRELLIKPDPRIYALMLERIRVHHPDAQPAQLIFIDDSLKNADGARACGWHAIHHTDPAETTAQLRAWGLPL</sequence>
<dbReference type="PANTHER" id="PTHR43611:SF3">
    <property type="entry name" value="FLAVIN MONONUCLEOTIDE HYDROLASE 1, CHLOROPLATIC"/>
    <property type="match status" value="1"/>
</dbReference>
<gene>
    <name evidence="1" type="ORF">SAMN02745857_00433</name>
</gene>
<dbReference type="OrthoDB" id="9797415at2"/>
<name>A0A1W1X3D9_9NEIS</name>
<dbReference type="Proteomes" id="UP000192761">
    <property type="component" value="Unassembled WGS sequence"/>
</dbReference>
<dbReference type="InterPro" id="IPR023198">
    <property type="entry name" value="PGP-like_dom2"/>
</dbReference>
<dbReference type="SFLD" id="SFLDG01129">
    <property type="entry name" value="C1.5:_HAD__Beta-PGM__Phosphata"/>
    <property type="match status" value="1"/>
</dbReference>
<evidence type="ECO:0000313" key="1">
    <source>
        <dbReference type="EMBL" id="SMC17921.1"/>
    </source>
</evidence>
<organism evidence="1 2">
    <name type="scientific">Andreprevotia lacus DSM 23236</name>
    <dbReference type="NCBI Taxonomy" id="1121001"/>
    <lineage>
        <taxon>Bacteria</taxon>
        <taxon>Pseudomonadati</taxon>
        <taxon>Pseudomonadota</taxon>
        <taxon>Betaproteobacteria</taxon>
        <taxon>Neisseriales</taxon>
        <taxon>Chitinibacteraceae</taxon>
        <taxon>Andreprevotia</taxon>
    </lineage>
</organism>
<dbReference type="SUPFAM" id="SSF56784">
    <property type="entry name" value="HAD-like"/>
    <property type="match status" value="1"/>
</dbReference>
<dbReference type="AlphaFoldDB" id="A0A1W1X3D9"/>
<reference evidence="1 2" key="1">
    <citation type="submission" date="2017-04" db="EMBL/GenBank/DDBJ databases">
        <authorList>
            <person name="Afonso C.L."/>
            <person name="Miller P.J."/>
            <person name="Scott M.A."/>
            <person name="Spackman E."/>
            <person name="Goraichik I."/>
            <person name="Dimitrov K.M."/>
            <person name="Suarez D.L."/>
            <person name="Swayne D.E."/>
        </authorList>
    </citation>
    <scope>NUCLEOTIDE SEQUENCE [LARGE SCALE GENOMIC DNA]</scope>
    <source>
        <strain evidence="1 2">DSM 23236</strain>
    </source>
</reference>
<dbReference type="CDD" id="cd02603">
    <property type="entry name" value="HAD_sEH-N_like"/>
    <property type="match status" value="1"/>
</dbReference>
<dbReference type="Gene3D" id="3.40.50.1000">
    <property type="entry name" value="HAD superfamily/HAD-like"/>
    <property type="match status" value="1"/>
</dbReference>
<dbReference type="SFLD" id="SFLDS00003">
    <property type="entry name" value="Haloacid_Dehalogenase"/>
    <property type="match status" value="1"/>
</dbReference>
<protein>
    <submittedName>
        <fullName evidence="1">2-haloacid dehalogenase</fullName>
    </submittedName>
</protein>
<proteinExistence type="predicted"/>
<dbReference type="STRING" id="1121001.SAMN02745857_00433"/>
<dbReference type="Pfam" id="PF00702">
    <property type="entry name" value="Hydrolase"/>
    <property type="match status" value="1"/>
</dbReference>
<keyword evidence="2" id="KW-1185">Reference proteome</keyword>